<sequence length="283" mass="30071">MTALQVKNVTTDDGARLAVYVREPSADPSGTVVLGHGWILDHRSWLPVVDRLDPSLRVVLWDQRGHGRSTLAGGGHKVGDESIKRLGRDLSAVIGATVPDGEKVVLGGHSMGGMTIMAYAGVAPDEFAERVRGVALVSTAAGGLRGTGRAGEAGLMAALRHVPFRLGRAMTEKGQRRTAFGKGARPEDVRDATRIVRGTRASVLGGFYGALMKHDEIASLPALRSVPVRILVGTRDLLTPHKLGDRLAQELPDAELTKFDGLGHMLTWEASDDVATAITTLAR</sequence>
<evidence type="ECO:0000313" key="3">
    <source>
        <dbReference type="Proteomes" id="UP000557772"/>
    </source>
</evidence>
<feature type="domain" description="Serine aminopeptidase S33" evidence="1">
    <location>
        <begin position="27"/>
        <end position="269"/>
    </location>
</feature>
<proteinExistence type="predicted"/>
<gene>
    <name evidence="2" type="ORF">HJ588_05705</name>
</gene>
<dbReference type="PANTHER" id="PTHR43433:SF5">
    <property type="entry name" value="AB HYDROLASE-1 DOMAIN-CONTAINING PROTEIN"/>
    <property type="match status" value="1"/>
</dbReference>
<dbReference type="SUPFAM" id="SSF53474">
    <property type="entry name" value="alpha/beta-Hydrolases"/>
    <property type="match status" value="1"/>
</dbReference>
<evidence type="ECO:0000313" key="2">
    <source>
        <dbReference type="EMBL" id="NNG38768.1"/>
    </source>
</evidence>
<dbReference type="InterPro" id="IPR022742">
    <property type="entry name" value="Hydrolase_4"/>
</dbReference>
<keyword evidence="2" id="KW-0378">Hydrolase</keyword>
<accession>A0A849AHU0</accession>
<dbReference type="GO" id="GO:0016787">
    <property type="term" value="F:hydrolase activity"/>
    <property type="evidence" value="ECO:0007669"/>
    <property type="project" value="UniProtKB-KW"/>
</dbReference>
<dbReference type="InterPro" id="IPR029058">
    <property type="entry name" value="AB_hydrolase_fold"/>
</dbReference>
<dbReference type="Gene3D" id="3.40.50.1820">
    <property type="entry name" value="alpha/beta hydrolase"/>
    <property type="match status" value="1"/>
</dbReference>
<dbReference type="RefSeq" id="WP_171152902.1">
    <property type="nucleotide sequence ID" value="NZ_JABENB010000001.1"/>
</dbReference>
<evidence type="ECO:0000259" key="1">
    <source>
        <dbReference type="Pfam" id="PF12146"/>
    </source>
</evidence>
<dbReference type="Proteomes" id="UP000557772">
    <property type="component" value="Unassembled WGS sequence"/>
</dbReference>
<name>A0A849AHU0_9MICO</name>
<protein>
    <submittedName>
        <fullName evidence="2">Alpha/beta hydrolase</fullName>
    </submittedName>
</protein>
<reference evidence="2 3" key="1">
    <citation type="submission" date="2020-05" db="EMBL/GenBank/DDBJ databases">
        <title>Flexivirga sp. ID2601S isolated from air conditioner.</title>
        <authorList>
            <person name="Kim D.H."/>
        </authorList>
    </citation>
    <scope>NUCLEOTIDE SEQUENCE [LARGE SCALE GENOMIC DNA]</scope>
    <source>
        <strain evidence="2 3">ID2601S</strain>
    </source>
</reference>
<organism evidence="2 3">
    <name type="scientific">Flexivirga aerilata</name>
    <dbReference type="NCBI Taxonomy" id="1656889"/>
    <lineage>
        <taxon>Bacteria</taxon>
        <taxon>Bacillati</taxon>
        <taxon>Actinomycetota</taxon>
        <taxon>Actinomycetes</taxon>
        <taxon>Micrococcales</taxon>
        <taxon>Dermacoccaceae</taxon>
        <taxon>Flexivirga</taxon>
    </lineage>
</organism>
<keyword evidence="3" id="KW-1185">Reference proteome</keyword>
<dbReference type="PANTHER" id="PTHR43433">
    <property type="entry name" value="HYDROLASE, ALPHA/BETA FOLD FAMILY PROTEIN"/>
    <property type="match status" value="1"/>
</dbReference>
<dbReference type="Pfam" id="PF12146">
    <property type="entry name" value="Hydrolase_4"/>
    <property type="match status" value="1"/>
</dbReference>
<dbReference type="InterPro" id="IPR050471">
    <property type="entry name" value="AB_hydrolase"/>
</dbReference>
<dbReference type="EMBL" id="JABENB010000001">
    <property type="protein sequence ID" value="NNG38768.1"/>
    <property type="molecule type" value="Genomic_DNA"/>
</dbReference>
<comment type="caution">
    <text evidence="2">The sequence shown here is derived from an EMBL/GenBank/DDBJ whole genome shotgun (WGS) entry which is preliminary data.</text>
</comment>
<dbReference type="AlphaFoldDB" id="A0A849AHU0"/>